<reference evidence="2 3" key="1">
    <citation type="submission" date="2019-03" db="EMBL/GenBank/DDBJ databases">
        <title>Genomic Encyclopedia of Archaeal and Bacterial Type Strains, Phase II (KMG-II): from individual species to whole genera.</title>
        <authorList>
            <person name="Goeker M."/>
        </authorList>
    </citation>
    <scope>NUCLEOTIDE SEQUENCE [LARGE SCALE GENOMIC DNA]</scope>
    <source>
        <strain evidence="2 3">DSM 28353</strain>
    </source>
</reference>
<keyword evidence="1" id="KW-0732">Signal</keyword>
<proteinExistence type="predicted"/>
<dbReference type="EMBL" id="SNYV01000014">
    <property type="protein sequence ID" value="TDQ77207.1"/>
    <property type="molecule type" value="Genomic_DNA"/>
</dbReference>
<name>A0A4R6WGB4_9SPHI</name>
<evidence type="ECO:0000313" key="3">
    <source>
        <dbReference type="Proteomes" id="UP000295292"/>
    </source>
</evidence>
<accession>A0A4R6WGB4</accession>
<feature type="chain" id="PRO_5020823551" description="Outer membrane protein with beta-barrel domain" evidence="1">
    <location>
        <begin position="20"/>
        <end position="262"/>
    </location>
</feature>
<protein>
    <recommendedName>
        <fullName evidence="4">Outer membrane protein with beta-barrel domain</fullName>
    </recommendedName>
</protein>
<organism evidence="2 3">
    <name type="scientific">Sphingobacterium yanglingense</name>
    <dbReference type="NCBI Taxonomy" id="1437280"/>
    <lineage>
        <taxon>Bacteria</taxon>
        <taxon>Pseudomonadati</taxon>
        <taxon>Bacteroidota</taxon>
        <taxon>Sphingobacteriia</taxon>
        <taxon>Sphingobacteriales</taxon>
        <taxon>Sphingobacteriaceae</taxon>
        <taxon>Sphingobacterium</taxon>
    </lineage>
</organism>
<feature type="signal peptide" evidence="1">
    <location>
        <begin position="1"/>
        <end position="19"/>
    </location>
</feature>
<evidence type="ECO:0000313" key="2">
    <source>
        <dbReference type="EMBL" id="TDQ77207.1"/>
    </source>
</evidence>
<dbReference type="OrthoDB" id="790740at2"/>
<gene>
    <name evidence="2" type="ORF">CLV99_2606</name>
</gene>
<keyword evidence="3" id="KW-1185">Reference proteome</keyword>
<evidence type="ECO:0000256" key="1">
    <source>
        <dbReference type="SAM" id="SignalP"/>
    </source>
</evidence>
<evidence type="ECO:0008006" key="4">
    <source>
        <dbReference type="Google" id="ProtNLM"/>
    </source>
</evidence>
<dbReference type="AlphaFoldDB" id="A0A4R6WGB4"/>
<sequence>MLRTTLTALFILGFSAIKAQEGCPTPFGVQNETKRYHVAAGVGLTHLYGDIDKAGTMGKAFFLKGDYQVKRGFYVGVEGQFGSLEAMSSLLDFRETKNNYMAGGLMLTFHPFEFFSSGGGFEHSALDVLKNSFYVGVGILGIMNNYKDNVFRDDNYYDADYMGNVPPGNYGPIDHYNENGVPIFKKKINSYTMPTASVGVAVPINRRYSKTGSYWSALVNAQFNFANNDLLDGYMPYDDQFRRIGTKNDMYTMYSLGARYSF</sequence>
<comment type="caution">
    <text evidence="2">The sequence shown here is derived from an EMBL/GenBank/DDBJ whole genome shotgun (WGS) entry which is preliminary data.</text>
</comment>
<dbReference type="RefSeq" id="WP_133584844.1">
    <property type="nucleotide sequence ID" value="NZ_SNYV01000014.1"/>
</dbReference>
<dbReference type="Proteomes" id="UP000295292">
    <property type="component" value="Unassembled WGS sequence"/>
</dbReference>